<dbReference type="Gene3D" id="1.20.58.1980">
    <property type="match status" value="1"/>
</dbReference>
<name>A0A095A0M8_SCHHA</name>
<evidence type="ECO:0000313" key="1">
    <source>
        <dbReference type="EMBL" id="KGB40297.1"/>
    </source>
</evidence>
<gene>
    <name evidence="1" type="ORF">MS3_08766</name>
</gene>
<reference evidence="1" key="1">
    <citation type="journal article" date="2012" name="Nat. Genet.">
        <title>Whole-genome sequence of Schistosoma haematobium.</title>
        <authorList>
            <person name="Young N.D."/>
            <person name="Jex A.R."/>
            <person name="Li B."/>
            <person name="Liu S."/>
            <person name="Yang L."/>
            <person name="Xiong Z."/>
            <person name="Li Y."/>
            <person name="Cantacessi C."/>
            <person name="Hall R.S."/>
            <person name="Xu X."/>
            <person name="Chen F."/>
            <person name="Wu X."/>
            <person name="Zerlotini A."/>
            <person name="Oliveira G."/>
            <person name="Hofmann A."/>
            <person name="Zhang G."/>
            <person name="Fang X."/>
            <person name="Kang Y."/>
            <person name="Campbell B.E."/>
            <person name="Loukas A."/>
            <person name="Ranganathan S."/>
            <person name="Rollinson D."/>
            <person name="Rinaldi G."/>
            <person name="Brindley P.J."/>
            <person name="Yang H."/>
            <person name="Wang J."/>
            <person name="Wang J."/>
            <person name="Gasser R.B."/>
        </authorList>
    </citation>
    <scope>NUCLEOTIDE SEQUENCE [LARGE SCALE GENOMIC DNA]</scope>
</reference>
<protein>
    <submittedName>
        <fullName evidence="1">Uncharacterized protein</fullName>
    </submittedName>
</protein>
<organism evidence="1">
    <name type="scientific">Schistosoma haematobium</name>
    <name type="common">Blood fluke</name>
    <dbReference type="NCBI Taxonomy" id="6185"/>
    <lineage>
        <taxon>Eukaryota</taxon>
        <taxon>Metazoa</taxon>
        <taxon>Spiralia</taxon>
        <taxon>Lophotrochozoa</taxon>
        <taxon>Platyhelminthes</taxon>
        <taxon>Trematoda</taxon>
        <taxon>Digenea</taxon>
        <taxon>Strigeidida</taxon>
        <taxon>Schistosomatoidea</taxon>
        <taxon>Schistosomatidae</taxon>
        <taxon>Schistosoma</taxon>
    </lineage>
</organism>
<sequence>MNIDALCKVYSKKYNSSISFSNNEVMFSNTDGTSCSVSNLTKLLYDEIGGNCYTRVILCLSANPEPEIYSLLLRFTAQLTNITNSPVMNDECALLLAERARETQSILEQVINEQKTGTTLNTVNNLQNTDSSLLKLREHIQELSQNLGKTHEELSHATDERVKLSKAWLLSEEDRIDANEKLAKTELELQEVTLKNKQLQLICEKATEAAKHSVELQRSNDVLNNYCTELKKKLGDLHEELNRMRVPKLFEINATLIFGRNKGLSIN</sequence>
<dbReference type="EMBL" id="KL251423">
    <property type="protein sequence ID" value="KGB40297.1"/>
    <property type="molecule type" value="Genomic_DNA"/>
</dbReference>
<accession>A0A095A0M8</accession>
<dbReference type="AlphaFoldDB" id="A0A095A0M8"/>
<proteinExistence type="predicted"/>